<accession>A0ABV6M094</accession>
<feature type="transmembrane region" description="Helical" evidence="7">
    <location>
        <begin position="136"/>
        <end position="155"/>
    </location>
</feature>
<keyword evidence="11" id="KW-1185">Reference proteome</keyword>
<evidence type="ECO:0000256" key="1">
    <source>
        <dbReference type="ARBA" id="ARBA00004651"/>
    </source>
</evidence>
<evidence type="ECO:0000256" key="5">
    <source>
        <dbReference type="ARBA" id="ARBA00022989"/>
    </source>
</evidence>
<keyword evidence="3 7" id="KW-1003">Cell membrane</keyword>
<dbReference type="InterPro" id="IPR032816">
    <property type="entry name" value="VTT_dom"/>
</dbReference>
<evidence type="ECO:0000259" key="9">
    <source>
        <dbReference type="Pfam" id="PF09335"/>
    </source>
</evidence>
<gene>
    <name evidence="10" type="ORF">ACFFIA_10610</name>
</gene>
<comment type="caution">
    <text evidence="10">The sequence shown here is derived from an EMBL/GenBank/DDBJ whole genome shotgun (WGS) entry which is preliminary data.</text>
</comment>
<feature type="region of interest" description="Disordered" evidence="8">
    <location>
        <begin position="196"/>
        <end position="225"/>
    </location>
</feature>
<keyword evidence="4 7" id="KW-0812">Transmembrane</keyword>
<comment type="subcellular location">
    <subcellularLocation>
        <location evidence="1 7">Cell membrane</location>
        <topology evidence="1 7">Multi-pass membrane protein</topology>
    </subcellularLocation>
</comment>
<evidence type="ECO:0000256" key="6">
    <source>
        <dbReference type="ARBA" id="ARBA00023136"/>
    </source>
</evidence>
<dbReference type="Proteomes" id="UP001589867">
    <property type="component" value="Unassembled WGS sequence"/>
</dbReference>
<dbReference type="Pfam" id="PF09335">
    <property type="entry name" value="VTT_dom"/>
    <property type="match status" value="1"/>
</dbReference>
<dbReference type="PANTHER" id="PTHR30353:SF0">
    <property type="entry name" value="TRANSMEMBRANE PROTEIN"/>
    <property type="match status" value="1"/>
</dbReference>
<comment type="similarity">
    <text evidence="2 7">Belongs to the DedA family.</text>
</comment>
<feature type="transmembrane region" description="Helical" evidence="7">
    <location>
        <begin position="167"/>
        <end position="189"/>
    </location>
</feature>
<organism evidence="10 11">
    <name type="scientific">Phytohabitans kaempferiae</name>
    <dbReference type="NCBI Taxonomy" id="1620943"/>
    <lineage>
        <taxon>Bacteria</taxon>
        <taxon>Bacillati</taxon>
        <taxon>Actinomycetota</taxon>
        <taxon>Actinomycetes</taxon>
        <taxon>Micromonosporales</taxon>
        <taxon>Micromonosporaceae</taxon>
    </lineage>
</organism>
<proteinExistence type="inferred from homology"/>
<dbReference type="EMBL" id="JBHLUH010000012">
    <property type="protein sequence ID" value="MFC0528113.1"/>
    <property type="molecule type" value="Genomic_DNA"/>
</dbReference>
<evidence type="ECO:0000256" key="4">
    <source>
        <dbReference type="ARBA" id="ARBA00022692"/>
    </source>
</evidence>
<keyword evidence="5 7" id="KW-1133">Transmembrane helix</keyword>
<protein>
    <submittedName>
        <fullName evidence="10">DedA family protein</fullName>
    </submittedName>
</protein>
<feature type="transmembrane region" description="Helical" evidence="7">
    <location>
        <begin position="12"/>
        <end position="31"/>
    </location>
</feature>
<evidence type="ECO:0000256" key="3">
    <source>
        <dbReference type="ARBA" id="ARBA00022475"/>
    </source>
</evidence>
<evidence type="ECO:0000313" key="11">
    <source>
        <dbReference type="Proteomes" id="UP001589867"/>
    </source>
</evidence>
<evidence type="ECO:0000256" key="8">
    <source>
        <dbReference type="SAM" id="MobiDB-lite"/>
    </source>
</evidence>
<dbReference type="InterPro" id="IPR032818">
    <property type="entry name" value="DedA-like"/>
</dbReference>
<name>A0ABV6M094_9ACTN</name>
<evidence type="ECO:0000256" key="7">
    <source>
        <dbReference type="RuleBase" id="RU367016"/>
    </source>
</evidence>
<feature type="domain" description="VTT" evidence="9">
    <location>
        <begin position="31"/>
        <end position="150"/>
    </location>
</feature>
<dbReference type="PANTHER" id="PTHR30353">
    <property type="entry name" value="INNER MEMBRANE PROTEIN DEDA-RELATED"/>
    <property type="match status" value="1"/>
</dbReference>
<evidence type="ECO:0000313" key="10">
    <source>
        <dbReference type="EMBL" id="MFC0528113.1"/>
    </source>
</evidence>
<evidence type="ECO:0000256" key="2">
    <source>
        <dbReference type="ARBA" id="ARBA00010792"/>
    </source>
</evidence>
<sequence length="225" mass="22744">MADLLTSVASPVTAYLLLMALLAMDAFVPVVPTQALMITSGALTVYGDLSLPVTIGVGALGVFGGDLVCYLLGRTARQPGAKPMVPARGRARKAAARFTRGLRRPGPIVILLCRFVPGGRMAACFQAGRVRYPARLFLAYEAGAALLWATYGGLVGHIGGNAITESAWRLVAVAAVAAGVFAAAGWILALTGAASTSPEAATDPTPATSAPADPTPAAATAEGPA</sequence>
<feature type="transmembrane region" description="Helical" evidence="7">
    <location>
        <begin position="51"/>
        <end position="72"/>
    </location>
</feature>
<reference evidence="10 11" key="1">
    <citation type="submission" date="2024-09" db="EMBL/GenBank/DDBJ databases">
        <authorList>
            <person name="Sun Q."/>
            <person name="Mori K."/>
        </authorList>
    </citation>
    <scope>NUCLEOTIDE SEQUENCE [LARGE SCALE GENOMIC DNA]</scope>
    <source>
        <strain evidence="10 11">TBRC 3947</strain>
    </source>
</reference>
<keyword evidence="6 7" id="KW-0472">Membrane</keyword>
<dbReference type="RefSeq" id="WP_377249262.1">
    <property type="nucleotide sequence ID" value="NZ_JBHLUH010000012.1"/>
</dbReference>